<evidence type="ECO:0000313" key="2">
    <source>
        <dbReference type="EMBL" id="OEE62754.1"/>
    </source>
</evidence>
<evidence type="ECO:0008006" key="4">
    <source>
        <dbReference type="Google" id="ProtNLM"/>
    </source>
</evidence>
<keyword evidence="3" id="KW-1185">Reference proteome</keyword>
<proteinExistence type="predicted"/>
<dbReference type="EMBL" id="AJWN02000032">
    <property type="protein sequence ID" value="OEE62754.1"/>
    <property type="molecule type" value="Genomic_DNA"/>
</dbReference>
<dbReference type="AlphaFoldDB" id="A0A1E5CB59"/>
<reference evidence="2 3" key="1">
    <citation type="journal article" date="2012" name="Science">
        <title>Ecological populations of bacteria act as socially cohesive units of antibiotic production and resistance.</title>
        <authorList>
            <person name="Cordero O.X."/>
            <person name="Wildschutte H."/>
            <person name="Kirkup B."/>
            <person name="Proehl S."/>
            <person name="Ngo L."/>
            <person name="Hussain F."/>
            <person name="Le Roux F."/>
            <person name="Mincer T."/>
            <person name="Polz M.F."/>
        </authorList>
    </citation>
    <scope>NUCLEOTIDE SEQUENCE [LARGE SCALE GENOMIC DNA]</scope>
    <source>
        <strain evidence="2 3">FF-454</strain>
    </source>
</reference>
<evidence type="ECO:0000256" key="1">
    <source>
        <dbReference type="SAM" id="Phobius"/>
    </source>
</evidence>
<name>A0A1E5CB59_9GAMM</name>
<gene>
    <name evidence="2" type="ORF">A1OK_19385</name>
</gene>
<keyword evidence="1" id="KW-0812">Transmembrane</keyword>
<evidence type="ECO:0000313" key="3">
    <source>
        <dbReference type="Proteomes" id="UP000095039"/>
    </source>
</evidence>
<keyword evidence="1" id="KW-0472">Membrane</keyword>
<feature type="transmembrane region" description="Helical" evidence="1">
    <location>
        <begin position="53"/>
        <end position="72"/>
    </location>
</feature>
<sequence length="107" mass="12138">MFELWLDVALGALWGLWLVMYLDRFYNKQVAAIYLCVFVFVQKSFKANRALASFINLLLLCLFLMIASALIGGVVQHWGLFVLGWCLGGGVYSVCFSLPKPEVRRRA</sequence>
<comment type="caution">
    <text evidence="2">The sequence shown here is derived from an EMBL/GenBank/DDBJ whole genome shotgun (WGS) entry which is preliminary data.</text>
</comment>
<dbReference type="RefSeq" id="WP_016958440.1">
    <property type="nucleotide sequence ID" value="NZ_AJWN02000032.1"/>
</dbReference>
<accession>A0A1E5CB59</accession>
<protein>
    <recommendedName>
        <fullName evidence="4">MFS transporter</fullName>
    </recommendedName>
</protein>
<keyword evidence="1" id="KW-1133">Transmembrane helix</keyword>
<organism evidence="2 3">
    <name type="scientific">Enterovibrio norvegicus FF-454</name>
    <dbReference type="NCBI Taxonomy" id="1185651"/>
    <lineage>
        <taxon>Bacteria</taxon>
        <taxon>Pseudomonadati</taxon>
        <taxon>Pseudomonadota</taxon>
        <taxon>Gammaproteobacteria</taxon>
        <taxon>Vibrionales</taxon>
        <taxon>Vibrionaceae</taxon>
        <taxon>Enterovibrio</taxon>
    </lineage>
</organism>
<dbReference type="Proteomes" id="UP000095039">
    <property type="component" value="Unassembled WGS sequence"/>
</dbReference>
<feature type="transmembrane region" description="Helical" evidence="1">
    <location>
        <begin position="78"/>
        <end position="98"/>
    </location>
</feature>